<accession>A0A1M6B1L5</accession>
<name>A0A1M6B1L5_9FIRM</name>
<dbReference type="InterPro" id="IPR014146">
    <property type="entry name" value="LigD_ligase_dom"/>
</dbReference>
<dbReference type="AlphaFoldDB" id="A0A1M6B1L5"/>
<dbReference type="PANTHER" id="PTHR45674">
    <property type="entry name" value="DNA LIGASE 1/3 FAMILY MEMBER"/>
    <property type="match status" value="1"/>
</dbReference>
<dbReference type="Pfam" id="PF04679">
    <property type="entry name" value="DNA_ligase_A_C"/>
    <property type="match status" value="1"/>
</dbReference>
<comment type="similarity">
    <text evidence="1">Belongs to the ATP-dependent DNA ligase family.</text>
</comment>
<dbReference type="Gene3D" id="3.30.470.30">
    <property type="entry name" value="DNA ligase/mRNA capping enzyme"/>
    <property type="match status" value="1"/>
</dbReference>
<keyword evidence="3" id="KW-0436">Ligase</keyword>
<sequence>MDWIEPMEPILRPDVVTGCQWIHQVKWDGVRILCRVENGKLRLFTKNRRERTGFYPELDEVPGLLKATSAWLDGEIIVLDQDQKPSFYHVLTRERLGNPARASLYARQNPVRYIVFDILSLDGKDLREHPLRQRKAILEERLMPGRNVAITDDFSDGDALFDLMKQKGWEGIVSKRADSPYTGGKNHRDWYKTKLQKKLLAAVCGLSMKAGFPNALLLGIRPDREWIYIGKASSGLTQEHFRLLRENMSYMASESSPFPAVPSGTEDIVWFKPALTCWVSFLEWTHDGVLRHPKILGFNRSSPDEANGTEYVE</sequence>
<organism evidence="6 7">
    <name type="scientific">Thermoclostridium caenicola</name>
    <dbReference type="NCBI Taxonomy" id="659425"/>
    <lineage>
        <taxon>Bacteria</taxon>
        <taxon>Bacillati</taxon>
        <taxon>Bacillota</taxon>
        <taxon>Clostridia</taxon>
        <taxon>Eubacteriales</taxon>
        <taxon>Oscillospiraceae</taxon>
        <taxon>Thermoclostridium</taxon>
    </lineage>
</organism>
<evidence type="ECO:0000256" key="2">
    <source>
        <dbReference type="ARBA" id="ARBA00012727"/>
    </source>
</evidence>
<proteinExistence type="inferred from homology"/>
<dbReference type="CDD" id="cd07971">
    <property type="entry name" value="OBF_DNA_ligase_LigD"/>
    <property type="match status" value="1"/>
</dbReference>
<dbReference type="PROSITE" id="PS50160">
    <property type="entry name" value="DNA_LIGASE_A3"/>
    <property type="match status" value="1"/>
</dbReference>
<dbReference type="Gene3D" id="2.40.50.140">
    <property type="entry name" value="Nucleic acid-binding proteins"/>
    <property type="match status" value="1"/>
</dbReference>
<dbReference type="GO" id="GO:0005524">
    <property type="term" value="F:ATP binding"/>
    <property type="evidence" value="ECO:0007669"/>
    <property type="project" value="InterPro"/>
</dbReference>
<dbReference type="InterPro" id="IPR050191">
    <property type="entry name" value="ATP-dep_DNA_ligase"/>
</dbReference>
<dbReference type="InterPro" id="IPR012309">
    <property type="entry name" value="DNA_ligase_ATP-dep_C"/>
</dbReference>
<evidence type="ECO:0000256" key="1">
    <source>
        <dbReference type="ARBA" id="ARBA00007572"/>
    </source>
</evidence>
<dbReference type="SUPFAM" id="SSF56091">
    <property type="entry name" value="DNA ligase/mRNA capping enzyme, catalytic domain"/>
    <property type="match status" value="1"/>
</dbReference>
<dbReference type="CDD" id="cd07906">
    <property type="entry name" value="Adenylation_DNA_ligase_LigD_LigC"/>
    <property type="match status" value="1"/>
</dbReference>
<evidence type="ECO:0000256" key="4">
    <source>
        <dbReference type="ARBA" id="ARBA00034003"/>
    </source>
</evidence>
<evidence type="ECO:0000256" key="3">
    <source>
        <dbReference type="ARBA" id="ARBA00022598"/>
    </source>
</evidence>
<dbReference type="NCBIfam" id="TIGR02779">
    <property type="entry name" value="NHEJ_ligase_lig"/>
    <property type="match status" value="1"/>
</dbReference>
<dbReference type="InterPro" id="IPR012310">
    <property type="entry name" value="DNA_ligase_ATP-dep_cent"/>
</dbReference>
<dbReference type="EC" id="6.5.1.1" evidence="2"/>
<gene>
    <name evidence="6" type="ORF">SAMN05444373_100235</name>
</gene>
<dbReference type="GO" id="GO:0006281">
    <property type="term" value="P:DNA repair"/>
    <property type="evidence" value="ECO:0007669"/>
    <property type="project" value="InterPro"/>
</dbReference>
<dbReference type="RefSeq" id="WP_149677445.1">
    <property type="nucleotide sequence ID" value="NZ_DAONMB010000113.1"/>
</dbReference>
<dbReference type="SUPFAM" id="SSF50249">
    <property type="entry name" value="Nucleic acid-binding proteins"/>
    <property type="match status" value="1"/>
</dbReference>
<evidence type="ECO:0000259" key="5">
    <source>
        <dbReference type="PROSITE" id="PS50160"/>
    </source>
</evidence>
<dbReference type="Proteomes" id="UP000324781">
    <property type="component" value="Unassembled WGS sequence"/>
</dbReference>
<dbReference type="GO" id="GO:0006310">
    <property type="term" value="P:DNA recombination"/>
    <property type="evidence" value="ECO:0007669"/>
    <property type="project" value="InterPro"/>
</dbReference>
<feature type="domain" description="ATP-dependent DNA ligase family profile" evidence="5">
    <location>
        <begin position="104"/>
        <end position="194"/>
    </location>
</feature>
<dbReference type="GO" id="GO:0003910">
    <property type="term" value="F:DNA ligase (ATP) activity"/>
    <property type="evidence" value="ECO:0007669"/>
    <property type="project" value="UniProtKB-EC"/>
</dbReference>
<evidence type="ECO:0000313" key="6">
    <source>
        <dbReference type="EMBL" id="SHI42580.1"/>
    </source>
</evidence>
<dbReference type="OrthoDB" id="9802472at2"/>
<comment type="catalytic activity">
    <reaction evidence="4">
        <text>ATP + (deoxyribonucleotide)n-3'-hydroxyl + 5'-phospho-(deoxyribonucleotide)m = (deoxyribonucleotide)n+m + AMP + diphosphate.</text>
        <dbReference type="EC" id="6.5.1.1"/>
    </reaction>
</comment>
<evidence type="ECO:0000313" key="7">
    <source>
        <dbReference type="Proteomes" id="UP000324781"/>
    </source>
</evidence>
<protein>
    <recommendedName>
        <fullName evidence="2">DNA ligase (ATP)</fullName>
        <ecNumber evidence="2">6.5.1.1</ecNumber>
    </recommendedName>
</protein>
<dbReference type="InterPro" id="IPR012340">
    <property type="entry name" value="NA-bd_OB-fold"/>
</dbReference>
<keyword evidence="7" id="KW-1185">Reference proteome</keyword>
<dbReference type="Gene3D" id="3.30.1490.70">
    <property type="match status" value="1"/>
</dbReference>
<dbReference type="PANTHER" id="PTHR45674:SF4">
    <property type="entry name" value="DNA LIGASE 1"/>
    <property type="match status" value="1"/>
</dbReference>
<reference evidence="6 7" key="1">
    <citation type="submission" date="2016-11" db="EMBL/GenBank/DDBJ databases">
        <authorList>
            <person name="Varghese N."/>
            <person name="Submissions S."/>
        </authorList>
    </citation>
    <scope>NUCLEOTIDE SEQUENCE [LARGE SCALE GENOMIC DNA]</scope>
    <source>
        <strain evidence="6 7">DSM 19027</strain>
    </source>
</reference>
<dbReference type="EMBL" id="FQZP01000002">
    <property type="protein sequence ID" value="SHI42580.1"/>
    <property type="molecule type" value="Genomic_DNA"/>
</dbReference>
<dbReference type="Pfam" id="PF01068">
    <property type="entry name" value="DNA_ligase_A_M"/>
    <property type="match status" value="1"/>
</dbReference>